<reference evidence="5" key="1">
    <citation type="journal article" date="2021" name="PeerJ">
        <title>Extensive microbial diversity within the chicken gut microbiome revealed by metagenomics and culture.</title>
        <authorList>
            <person name="Gilroy R."/>
            <person name="Ravi A."/>
            <person name="Getino M."/>
            <person name="Pursley I."/>
            <person name="Horton D.L."/>
            <person name="Alikhan N.F."/>
            <person name="Baker D."/>
            <person name="Gharbi K."/>
            <person name="Hall N."/>
            <person name="Watson M."/>
            <person name="Adriaenssens E.M."/>
            <person name="Foster-Nyarko E."/>
            <person name="Jarju S."/>
            <person name="Secka A."/>
            <person name="Antonio M."/>
            <person name="Oren A."/>
            <person name="Chaudhuri R.R."/>
            <person name="La Ragione R."/>
            <person name="Hildebrand F."/>
            <person name="Pallen M.J."/>
        </authorList>
    </citation>
    <scope>NUCLEOTIDE SEQUENCE</scope>
    <source>
        <strain evidence="5">ChiGjej3B3-7470</strain>
    </source>
</reference>
<accession>A0A921EM86</accession>
<reference evidence="5" key="2">
    <citation type="submission" date="2021-09" db="EMBL/GenBank/DDBJ databases">
        <authorList>
            <person name="Gilroy R."/>
        </authorList>
    </citation>
    <scope>NUCLEOTIDE SEQUENCE</scope>
    <source>
        <strain evidence="5">ChiGjej3B3-7470</strain>
    </source>
</reference>
<evidence type="ECO:0000313" key="6">
    <source>
        <dbReference type="Proteomes" id="UP000712713"/>
    </source>
</evidence>
<proteinExistence type="predicted"/>
<dbReference type="Pfam" id="PF05448">
    <property type="entry name" value="AXE1"/>
    <property type="match status" value="1"/>
</dbReference>
<feature type="region of interest" description="Disordered" evidence="3">
    <location>
        <begin position="120"/>
        <end position="142"/>
    </location>
</feature>
<comment type="caution">
    <text evidence="5">The sequence shown here is derived from an EMBL/GenBank/DDBJ whole genome shotgun (WGS) entry which is preliminary data.</text>
</comment>
<evidence type="ECO:0000259" key="4">
    <source>
        <dbReference type="Pfam" id="PF05448"/>
    </source>
</evidence>
<evidence type="ECO:0000313" key="5">
    <source>
        <dbReference type="EMBL" id="HJE51167.1"/>
    </source>
</evidence>
<protein>
    <submittedName>
        <fullName evidence="5">Acetylxylan esterase</fullName>
    </submittedName>
</protein>
<dbReference type="SUPFAM" id="SSF53474">
    <property type="entry name" value="alpha/beta-Hydrolases"/>
    <property type="match status" value="1"/>
</dbReference>
<dbReference type="GO" id="GO:0052689">
    <property type="term" value="F:carboxylic ester hydrolase activity"/>
    <property type="evidence" value="ECO:0007669"/>
    <property type="project" value="TreeGrafter"/>
</dbReference>
<sequence length="321" mass="35177">MALTDMTLEELQAYRADVAEPADFDAFWADTLAEARAIPMLVTVEPVDTPFKLIDVYDVTFPGFGGDPIKAWLTLPHGAEEPLPAVVQYIGYGGGRDLPGVEQQWATAGYAHFHMDTRGQGAGWSPGDTTDRHGSDPSNGFITSGLGSRDTYYYRRLFVDAVRAVEAARSLPQIDASRVAVQGGSQGGALTLAVAGMVPDLVAAMPDVPFLCNFRRAVDVCDSNPYKLVTGYLSVHRDKWDQVFETLSYFDCVNFAKRATAPSLFSIALMDKICPPSTCFSAYHVYGGEKELEIYPYNDHEGGAQAQRMLQIRWLNELLGL</sequence>
<dbReference type="EMBL" id="DYZF01000100">
    <property type="protein sequence ID" value="HJE51167.1"/>
    <property type="molecule type" value="Genomic_DNA"/>
</dbReference>
<dbReference type="InterPro" id="IPR029058">
    <property type="entry name" value="AB_hydrolase_fold"/>
</dbReference>
<feature type="binding site" evidence="2">
    <location>
        <position position="92"/>
    </location>
    <ligand>
        <name>substrate</name>
    </ligand>
</feature>
<evidence type="ECO:0000256" key="1">
    <source>
        <dbReference type="PIRSR" id="PIRSR639069-1"/>
    </source>
</evidence>
<dbReference type="AlphaFoldDB" id="A0A921EM86"/>
<feature type="domain" description="Acetyl xylan esterase" evidence="4">
    <location>
        <begin position="1"/>
        <end position="317"/>
    </location>
</feature>
<feature type="active site" description="Charge relay system" evidence="1">
    <location>
        <position position="300"/>
    </location>
</feature>
<feature type="active site" description="Nucleophile" evidence="1">
    <location>
        <position position="185"/>
    </location>
</feature>
<name>A0A921EM86_9ACTN</name>
<dbReference type="PANTHER" id="PTHR40111">
    <property type="entry name" value="CEPHALOSPORIN-C DEACETYLASE"/>
    <property type="match status" value="1"/>
</dbReference>
<dbReference type="InterPro" id="IPR039069">
    <property type="entry name" value="CE7"/>
</dbReference>
<evidence type="ECO:0000256" key="3">
    <source>
        <dbReference type="SAM" id="MobiDB-lite"/>
    </source>
</evidence>
<evidence type="ECO:0000256" key="2">
    <source>
        <dbReference type="PIRSR" id="PIRSR639069-2"/>
    </source>
</evidence>
<gene>
    <name evidence="5" type="ORF">K8V15_04195</name>
</gene>
<dbReference type="InterPro" id="IPR008391">
    <property type="entry name" value="AXE1_dom"/>
</dbReference>
<dbReference type="Proteomes" id="UP000712713">
    <property type="component" value="Unassembled WGS sequence"/>
</dbReference>
<organism evidence="5 6">
    <name type="scientific">Tessaracoccus flavescens</name>
    <dbReference type="NCBI Taxonomy" id="399497"/>
    <lineage>
        <taxon>Bacteria</taxon>
        <taxon>Bacillati</taxon>
        <taxon>Actinomycetota</taxon>
        <taxon>Actinomycetes</taxon>
        <taxon>Propionibacteriales</taxon>
        <taxon>Propionibacteriaceae</taxon>
        <taxon>Tessaracoccus</taxon>
    </lineage>
</organism>
<dbReference type="PANTHER" id="PTHR40111:SF1">
    <property type="entry name" value="CEPHALOSPORIN-C DEACETYLASE"/>
    <property type="match status" value="1"/>
</dbReference>
<dbReference type="GO" id="GO:0005976">
    <property type="term" value="P:polysaccharide metabolic process"/>
    <property type="evidence" value="ECO:0007669"/>
    <property type="project" value="TreeGrafter"/>
</dbReference>
<feature type="active site" description="Charge relay system" evidence="1">
    <location>
        <position position="271"/>
    </location>
</feature>
<dbReference type="Gene3D" id="3.40.50.1820">
    <property type="entry name" value="alpha/beta hydrolase"/>
    <property type="match status" value="1"/>
</dbReference>